<proteinExistence type="predicted"/>
<gene>
    <name evidence="1" type="ORF">MRB53_021490</name>
</gene>
<name>A0ACC2L564_PERAE</name>
<evidence type="ECO:0000313" key="1">
    <source>
        <dbReference type="EMBL" id="KAJ8628183.1"/>
    </source>
</evidence>
<accession>A0ACC2L564</accession>
<reference evidence="1 2" key="1">
    <citation type="journal article" date="2022" name="Hortic Res">
        <title>A haplotype resolved chromosomal level avocado genome allows analysis of novel avocado genes.</title>
        <authorList>
            <person name="Nath O."/>
            <person name="Fletcher S.J."/>
            <person name="Hayward A."/>
            <person name="Shaw L.M."/>
            <person name="Masouleh A.K."/>
            <person name="Furtado A."/>
            <person name="Henry R.J."/>
            <person name="Mitter N."/>
        </authorList>
    </citation>
    <scope>NUCLEOTIDE SEQUENCE [LARGE SCALE GENOMIC DNA]</scope>
    <source>
        <strain evidence="2">cv. Hass</strain>
    </source>
</reference>
<dbReference type="EMBL" id="CM056814">
    <property type="protein sequence ID" value="KAJ8628183.1"/>
    <property type="molecule type" value="Genomic_DNA"/>
</dbReference>
<sequence>MGSTNSTMSSGSFSKNNSKAEVHPYVESMAKGIITNRMILEKVREQQQSLCDELGLHYKSIKMKLVILKVFRGVCRAIFLLINFAIVVCQVVLPFAGHNALAAALGSAGADVGAGLSALGGTMVTMRWANWSYRCMYMLFVLVFRHGLEL</sequence>
<keyword evidence="2" id="KW-1185">Reference proteome</keyword>
<comment type="caution">
    <text evidence="1">The sequence shown here is derived from an EMBL/GenBank/DDBJ whole genome shotgun (WGS) entry which is preliminary data.</text>
</comment>
<dbReference type="Proteomes" id="UP001234297">
    <property type="component" value="Chromosome 6"/>
</dbReference>
<organism evidence="1 2">
    <name type="scientific">Persea americana</name>
    <name type="common">Avocado</name>
    <dbReference type="NCBI Taxonomy" id="3435"/>
    <lineage>
        <taxon>Eukaryota</taxon>
        <taxon>Viridiplantae</taxon>
        <taxon>Streptophyta</taxon>
        <taxon>Embryophyta</taxon>
        <taxon>Tracheophyta</taxon>
        <taxon>Spermatophyta</taxon>
        <taxon>Magnoliopsida</taxon>
        <taxon>Magnoliidae</taxon>
        <taxon>Laurales</taxon>
        <taxon>Lauraceae</taxon>
        <taxon>Persea</taxon>
    </lineage>
</organism>
<protein>
    <submittedName>
        <fullName evidence="1">Uncharacterized protein</fullName>
    </submittedName>
</protein>
<evidence type="ECO:0000313" key="2">
    <source>
        <dbReference type="Proteomes" id="UP001234297"/>
    </source>
</evidence>